<comment type="subcellular location">
    <subcellularLocation>
        <location evidence="1">Cytoplasm</location>
    </subcellularLocation>
</comment>
<dbReference type="InterPro" id="IPR001307">
    <property type="entry name" value="Thiosulphate_STrfase_CS"/>
</dbReference>
<dbReference type="FunFam" id="3.40.250.10:FF:000001">
    <property type="entry name" value="Sulfurtransferase"/>
    <property type="match status" value="1"/>
</dbReference>
<dbReference type="RefSeq" id="WP_161337751.1">
    <property type="nucleotide sequence ID" value="NZ_JBHSDG010000002.1"/>
</dbReference>
<evidence type="ECO:0000256" key="3">
    <source>
        <dbReference type="ARBA" id="ARBA00022679"/>
    </source>
</evidence>
<keyword evidence="8" id="KW-0670">Pyruvate</keyword>
<feature type="domain" description="Rhodanese" evidence="7">
    <location>
        <begin position="167"/>
        <end position="282"/>
    </location>
</feature>
<dbReference type="CDD" id="cd01449">
    <property type="entry name" value="TST_Repeat_2"/>
    <property type="match status" value="1"/>
</dbReference>
<dbReference type="GO" id="GO:0004792">
    <property type="term" value="F:thiosulfate-cyanide sulfurtransferase activity"/>
    <property type="evidence" value="ECO:0007669"/>
    <property type="project" value="InterPro"/>
</dbReference>
<evidence type="ECO:0000256" key="4">
    <source>
        <dbReference type="ARBA" id="ARBA00022737"/>
    </source>
</evidence>
<gene>
    <name evidence="8" type="primary">sseA</name>
    <name evidence="8" type="ORF">GQF03_03315</name>
</gene>
<dbReference type="Pfam" id="PF00581">
    <property type="entry name" value="Rhodanese"/>
    <property type="match status" value="2"/>
</dbReference>
<keyword evidence="9" id="KW-1185">Reference proteome</keyword>
<dbReference type="AlphaFoldDB" id="A0A845MCG6"/>
<dbReference type="PROSITE" id="PS00683">
    <property type="entry name" value="RHODANESE_2"/>
    <property type="match status" value="1"/>
</dbReference>
<evidence type="ECO:0000259" key="7">
    <source>
        <dbReference type="PROSITE" id="PS50206"/>
    </source>
</evidence>
<dbReference type="OrthoDB" id="9781034at2"/>
<dbReference type="EMBL" id="WTVA01000001">
    <property type="protein sequence ID" value="MZR21351.1"/>
    <property type="molecule type" value="Genomic_DNA"/>
</dbReference>
<organism evidence="8 9">
    <name type="scientific">Sneathiella chungangensis</name>
    <dbReference type="NCBI Taxonomy" id="1418234"/>
    <lineage>
        <taxon>Bacteria</taxon>
        <taxon>Pseudomonadati</taxon>
        <taxon>Pseudomonadota</taxon>
        <taxon>Alphaproteobacteria</taxon>
        <taxon>Sneathiellales</taxon>
        <taxon>Sneathiellaceae</taxon>
        <taxon>Sneathiella</taxon>
    </lineage>
</organism>
<proteinExistence type="predicted"/>
<dbReference type="PROSITE" id="PS50206">
    <property type="entry name" value="RHODANESE_3"/>
    <property type="match status" value="2"/>
</dbReference>
<comment type="catalytic activity">
    <reaction evidence="5">
        <text>2-oxo-3-sulfanylpropanoate + [thioredoxin]-dithiol = [thioredoxin]-disulfide + hydrogen sulfide + pyruvate + H(+)</text>
        <dbReference type="Rhea" id="RHEA:21740"/>
        <dbReference type="Rhea" id="RHEA-COMP:10698"/>
        <dbReference type="Rhea" id="RHEA-COMP:10700"/>
        <dbReference type="ChEBI" id="CHEBI:15361"/>
        <dbReference type="ChEBI" id="CHEBI:15378"/>
        <dbReference type="ChEBI" id="CHEBI:29919"/>
        <dbReference type="ChEBI" id="CHEBI:29950"/>
        <dbReference type="ChEBI" id="CHEBI:50058"/>
        <dbReference type="ChEBI" id="CHEBI:57678"/>
        <dbReference type="EC" id="2.8.1.2"/>
    </reaction>
    <physiologicalReaction direction="left-to-right" evidence="5">
        <dbReference type="Rhea" id="RHEA:21741"/>
    </physiologicalReaction>
</comment>
<feature type="domain" description="Rhodanese" evidence="7">
    <location>
        <begin position="20"/>
        <end position="137"/>
    </location>
</feature>
<evidence type="ECO:0000256" key="1">
    <source>
        <dbReference type="ARBA" id="ARBA00004496"/>
    </source>
</evidence>
<evidence type="ECO:0000256" key="5">
    <source>
        <dbReference type="ARBA" id="ARBA00051793"/>
    </source>
</evidence>
<dbReference type="NCBIfam" id="NF008557">
    <property type="entry name" value="PRK11493.1"/>
    <property type="match status" value="1"/>
</dbReference>
<dbReference type="PANTHER" id="PTHR11364:SF27">
    <property type="entry name" value="SULFURTRANSFERASE"/>
    <property type="match status" value="1"/>
</dbReference>
<dbReference type="Gene3D" id="3.40.250.10">
    <property type="entry name" value="Rhodanese-like domain"/>
    <property type="match status" value="2"/>
</dbReference>
<dbReference type="InterPro" id="IPR036873">
    <property type="entry name" value="Rhodanese-like_dom_sf"/>
</dbReference>
<keyword evidence="2" id="KW-0963">Cytoplasm</keyword>
<dbReference type="InterPro" id="IPR001763">
    <property type="entry name" value="Rhodanese-like_dom"/>
</dbReference>
<comment type="caution">
    <text evidence="8">The sequence shown here is derived from an EMBL/GenBank/DDBJ whole genome shotgun (WGS) entry which is preliminary data.</text>
</comment>
<dbReference type="SUPFAM" id="SSF52821">
    <property type="entry name" value="Rhodanese/Cell cycle control phosphatase"/>
    <property type="match status" value="2"/>
</dbReference>
<dbReference type="Proteomes" id="UP000445696">
    <property type="component" value="Unassembled WGS sequence"/>
</dbReference>
<dbReference type="InterPro" id="IPR045078">
    <property type="entry name" value="TST/MPST-like"/>
</dbReference>
<protein>
    <recommendedName>
        <fullName evidence="6">Sulfurtransferase</fullName>
    </recommendedName>
</protein>
<sequence>MAYVNPTSLVSTEWLAEHAAAPDVRIVDASWHMPATGRNPRAEYDAEHIPNAVFFDIDEIADTDNPLPHMVPSPEKFSSRMRKLGLGDGNRIVVYDTIGNVSAARAWWLLRLFGHQDVAILDGGLPKWKAEGRPVDDLPVKPAERHFTSRINSFLLREKDQVARNIAASREQVLDARSAGRFAGTDPEPREGLRGGHIPGSINLPYTELLNPEDGTFKNPNALRAAYDSAGVDFKKPVITSCGSGITACVLAFGLHLLGHHRVAVYDGSWTEWGFDESLPVETGK</sequence>
<dbReference type="FunFam" id="3.40.250.10:FF:000015">
    <property type="entry name" value="Sulfurtransferase"/>
    <property type="match status" value="1"/>
</dbReference>
<reference evidence="8 9" key="1">
    <citation type="journal article" date="2014" name="Int. J. Syst. Evol. Microbiol.">
        <title>Sneathiella chungangensis sp. nov., isolated from a marine sand, and emended description of the genus Sneathiella.</title>
        <authorList>
            <person name="Siamphan C."/>
            <person name="Kim H."/>
            <person name="Lee J.S."/>
            <person name="Kim W."/>
        </authorList>
    </citation>
    <scope>NUCLEOTIDE SEQUENCE [LARGE SCALE GENOMIC DNA]</scope>
    <source>
        <strain evidence="8 9">KCTC 32476</strain>
    </source>
</reference>
<evidence type="ECO:0000313" key="9">
    <source>
        <dbReference type="Proteomes" id="UP000445696"/>
    </source>
</evidence>
<name>A0A845MCG6_9PROT</name>
<keyword evidence="4" id="KW-0677">Repeat</keyword>
<dbReference type="SMART" id="SM00450">
    <property type="entry name" value="RHOD"/>
    <property type="match status" value="2"/>
</dbReference>
<evidence type="ECO:0000313" key="8">
    <source>
        <dbReference type="EMBL" id="MZR21351.1"/>
    </source>
</evidence>
<accession>A0A845MCG6</accession>
<dbReference type="PANTHER" id="PTHR11364">
    <property type="entry name" value="THIOSULFATE SULFERTANSFERASE"/>
    <property type="match status" value="1"/>
</dbReference>
<evidence type="ECO:0000256" key="6">
    <source>
        <dbReference type="RuleBase" id="RU000507"/>
    </source>
</evidence>
<evidence type="ECO:0000256" key="2">
    <source>
        <dbReference type="ARBA" id="ARBA00022490"/>
    </source>
</evidence>
<dbReference type="GO" id="GO:0016784">
    <property type="term" value="F:3-mercaptopyruvate sulfurtransferase activity"/>
    <property type="evidence" value="ECO:0007669"/>
    <property type="project" value="UniProtKB-EC"/>
</dbReference>
<dbReference type="CDD" id="cd01448">
    <property type="entry name" value="TST_Repeat_1"/>
    <property type="match status" value="1"/>
</dbReference>
<dbReference type="GO" id="GO:0005737">
    <property type="term" value="C:cytoplasm"/>
    <property type="evidence" value="ECO:0007669"/>
    <property type="project" value="UniProtKB-SubCell"/>
</dbReference>
<keyword evidence="3 6" id="KW-0808">Transferase</keyword>